<feature type="binding site" evidence="16">
    <location>
        <position position="110"/>
    </location>
    <ligand>
        <name>S-adenosyl-L-methionine</name>
        <dbReference type="ChEBI" id="CHEBI:59789"/>
        <label>1</label>
    </ligand>
</feature>
<evidence type="ECO:0000256" key="6">
    <source>
        <dbReference type="ARBA" id="ARBA00022490"/>
    </source>
</evidence>
<evidence type="ECO:0000256" key="13">
    <source>
        <dbReference type="ARBA" id="ARBA00024295"/>
    </source>
</evidence>
<evidence type="ECO:0000256" key="12">
    <source>
        <dbReference type="ARBA" id="ARBA00023244"/>
    </source>
</evidence>
<sequence>MSLISKYNVAAPRYTSYPTVPYWDESSFDQDQWKALLKKSFRESNGKDGISLYIHLPFCESMCTYCGCNKHITVNHGVEGPYIETLLKEWQLYVDAFGGRPRIREIHLGGGTPTFFSAAHLTELLHGIYRTAELLPDASLSFEGHPGNTTPEHLQSLYQLGFRRISLGIQDFDMRVQEIINRLQPFGMVASVVENARKIGFTSINFDLIYGLPLQTTTSMQHTIDKVVRLRPDRISFYSYAHVPWIKGTGQRRYTEADLPKDEEKRQLYELGKLLFDSNGYTEIGMDHFALPGEPLHSAFQQGRLHRNFMGYTESHTSLLVGLGASAIGDNWYAYVQNEKKVDAYQELVNKGEFPVVRGHILNEEDLLIRKHIHDLMCRFETTWHKADTQSDAIIDGLQRLQEPEKDGLVQVLPQKVVVTPAGKPFIRNICMAFDARLWRQVPHSQLFSKAI</sequence>
<keyword evidence="6 15" id="KW-0963">Cytoplasm</keyword>
<keyword evidence="20" id="KW-1185">Reference proteome</keyword>
<comment type="catalytic activity">
    <reaction evidence="14 15">
        <text>coproporphyrinogen III + 2 S-adenosyl-L-methionine = protoporphyrinogen IX + 2 5'-deoxyadenosine + 2 L-methionine + 2 CO2</text>
        <dbReference type="Rhea" id="RHEA:15425"/>
        <dbReference type="ChEBI" id="CHEBI:16526"/>
        <dbReference type="ChEBI" id="CHEBI:17319"/>
        <dbReference type="ChEBI" id="CHEBI:57307"/>
        <dbReference type="ChEBI" id="CHEBI:57309"/>
        <dbReference type="ChEBI" id="CHEBI:57844"/>
        <dbReference type="ChEBI" id="CHEBI:59789"/>
        <dbReference type="EC" id="1.3.98.3"/>
    </reaction>
</comment>
<keyword evidence="9 15" id="KW-0560">Oxidoreductase</keyword>
<dbReference type="EC" id="1.3.98.3" evidence="15"/>
<dbReference type="GO" id="GO:0004109">
    <property type="term" value="F:coproporphyrinogen oxidase activity"/>
    <property type="evidence" value="ECO:0007669"/>
    <property type="project" value="InterPro"/>
</dbReference>
<dbReference type="NCBIfam" id="TIGR00538">
    <property type="entry name" value="hemN"/>
    <property type="match status" value="1"/>
</dbReference>
<dbReference type="EMBL" id="FOJG01000001">
    <property type="protein sequence ID" value="SEW12161.1"/>
    <property type="molecule type" value="Genomic_DNA"/>
</dbReference>
<comment type="subunit">
    <text evidence="4">Monomer.</text>
</comment>
<evidence type="ECO:0000259" key="18">
    <source>
        <dbReference type="PROSITE" id="PS51918"/>
    </source>
</evidence>
<dbReference type="CDD" id="cd01335">
    <property type="entry name" value="Radical_SAM"/>
    <property type="match status" value="1"/>
</dbReference>
<dbReference type="PANTHER" id="PTHR13932">
    <property type="entry name" value="COPROPORPHYRINIGEN III OXIDASE"/>
    <property type="match status" value="1"/>
</dbReference>
<dbReference type="InterPro" id="IPR023404">
    <property type="entry name" value="rSAM_horseshoe"/>
</dbReference>
<feature type="binding site" evidence="16">
    <location>
        <begin position="111"/>
        <end position="112"/>
    </location>
    <ligand>
        <name>S-adenosyl-L-methionine</name>
        <dbReference type="ChEBI" id="CHEBI:59789"/>
        <label>2</label>
    </ligand>
</feature>
<keyword evidence="12 15" id="KW-0627">Porphyrin biosynthesis</keyword>
<dbReference type="AlphaFoldDB" id="A0A1I0PCY9"/>
<evidence type="ECO:0000256" key="3">
    <source>
        <dbReference type="ARBA" id="ARBA00005493"/>
    </source>
</evidence>
<keyword evidence="8 15" id="KW-0479">Metal-binding</keyword>
<feature type="binding site" evidence="16">
    <location>
        <position position="143"/>
    </location>
    <ligand>
        <name>S-adenosyl-L-methionine</name>
        <dbReference type="ChEBI" id="CHEBI:59789"/>
        <label>1</label>
    </ligand>
</feature>
<dbReference type="InterPro" id="IPR004558">
    <property type="entry name" value="Coprogen_oxidase_HemN"/>
</dbReference>
<feature type="binding site" evidence="16">
    <location>
        <position position="328"/>
    </location>
    <ligand>
        <name>S-adenosyl-L-methionine</name>
        <dbReference type="ChEBI" id="CHEBI:59789"/>
        <label>1</label>
    </ligand>
</feature>
<evidence type="ECO:0000256" key="4">
    <source>
        <dbReference type="ARBA" id="ARBA00011245"/>
    </source>
</evidence>
<dbReference type="GO" id="GO:0046872">
    <property type="term" value="F:metal ion binding"/>
    <property type="evidence" value="ECO:0007669"/>
    <property type="project" value="UniProtKB-KW"/>
</dbReference>
<keyword evidence="11 15" id="KW-0411">Iron-sulfur</keyword>
<dbReference type="PROSITE" id="PS51918">
    <property type="entry name" value="RADICAL_SAM"/>
    <property type="match status" value="1"/>
</dbReference>
<comment type="similarity">
    <text evidence="3 15">Belongs to the anaerobic coproporphyrinogen-III oxidase family.</text>
</comment>
<organism evidence="19 20">
    <name type="scientific">Chitinophaga arvensicola</name>
    <dbReference type="NCBI Taxonomy" id="29529"/>
    <lineage>
        <taxon>Bacteria</taxon>
        <taxon>Pseudomonadati</taxon>
        <taxon>Bacteroidota</taxon>
        <taxon>Chitinophagia</taxon>
        <taxon>Chitinophagales</taxon>
        <taxon>Chitinophagaceae</taxon>
        <taxon>Chitinophaga</taxon>
    </lineage>
</organism>
<evidence type="ECO:0000256" key="9">
    <source>
        <dbReference type="ARBA" id="ARBA00023002"/>
    </source>
</evidence>
<protein>
    <recommendedName>
        <fullName evidence="15">Coproporphyrinogen-III oxidase</fullName>
        <ecNumber evidence="15">1.3.98.3</ecNumber>
    </recommendedName>
</protein>
<dbReference type="GO" id="GO:0051539">
    <property type="term" value="F:4 iron, 4 sulfur cluster binding"/>
    <property type="evidence" value="ECO:0007669"/>
    <property type="project" value="UniProtKB-KW"/>
</dbReference>
<keyword evidence="7 15" id="KW-0949">S-adenosyl-L-methionine</keyword>
<dbReference type="Gene3D" id="3.80.30.20">
    <property type="entry name" value="tm_1862 like domain"/>
    <property type="match status" value="1"/>
</dbReference>
<evidence type="ECO:0000256" key="7">
    <source>
        <dbReference type="ARBA" id="ARBA00022691"/>
    </source>
</evidence>
<feature type="binding site" evidence="16">
    <location>
        <position position="170"/>
    </location>
    <ligand>
        <name>S-adenosyl-L-methionine</name>
        <dbReference type="ChEBI" id="CHEBI:59789"/>
        <label>2</label>
    </ligand>
</feature>
<evidence type="ECO:0000256" key="10">
    <source>
        <dbReference type="ARBA" id="ARBA00023004"/>
    </source>
</evidence>
<dbReference type="STRING" id="29529.SAMN04488122_0711"/>
<proteinExistence type="inferred from homology"/>
<comment type="subcellular location">
    <subcellularLocation>
        <location evidence="1 15">Cytoplasm</location>
    </subcellularLocation>
</comment>
<dbReference type="PIRSF" id="PIRSF000167">
    <property type="entry name" value="HemN"/>
    <property type="match status" value="1"/>
</dbReference>
<evidence type="ECO:0000256" key="15">
    <source>
        <dbReference type="PIRNR" id="PIRNR000167"/>
    </source>
</evidence>
<comment type="cofactor">
    <cofactor evidence="15 17">
        <name>[4Fe-4S] cluster</name>
        <dbReference type="ChEBI" id="CHEBI:49883"/>
    </cofactor>
    <text evidence="15 17">Binds 1 [4Fe-4S] cluster. The cluster is coordinated with 3 cysteines and an exchangeable S-adenosyl-L-methionine.</text>
</comment>
<feature type="binding site" evidence="16">
    <location>
        <position position="53"/>
    </location>
    <ligand>
        <name>S-adenosyl-L-methionine</name>
        <dbReference type="ChEBI" id="CHEBI:59789"/>
        <label>1</label>
    </ligand>
</feature>
<dbReference type="SFLD" id="SFLDG01082">
    <property type="entry name" value="B12-binding_domain_containing"/>
    <property type="match status" value="1"/>
</dbReference>
<dbReference type="InterPro" id="IPR034505">
    <property type="entry name" value="Coproporphyrinogen-III_oxidase"/>
</dbReference>
<feature type="binding site" evidence="16">
    <location>
        <position position="182"/>
    </location>
    <ligand>
        <name>S-adenosyl-L-methionine</name>
        <dbReference type="ChEBI" id="CHEBI:59789"/>
        <label>2</label>
    </ligand>
</feature>
<evidence type="ECO:0000256" key="14">
    <source>
        <dbReference type="ARBA" id="ARBA00048321"/>
    </source>
</evidence>
<dbReference type="SMART" id="SM00729">
    <property type="entry name" value="Elp3"/>
    <property type="match status" value="1"/>
</dbReference>
<name>A0A1I0PCY9_9BACT</name>
<dbReference type="Proteomes" id="UP000199310">
    <property type="component" value="Unassembled WGS sequence"/>
</dbReference>
<dbReference type="SUPFAM" id="SSF102114">
    <property type="entry name" value="Radical SAM enzymes"/>
    <property type="match status" value="1"/>
</dbReference>
<dbReference type="GO" id="GO:0006782">
    <property type="term" value="P:protoporphyrinogen IX biosynthetic process"/>
    <property type="evidence" value="ECO:0007669"/>
    <property type="project" value="UniProtKB-UniPathway"/>
</dbReference>
<evidence type="ECO:0000256" key="8">
    <source>
        <dbReference type="ARBA" id="ARBA00022723"/>
    </source>
</evidence>
<dbReference type="UniPathway" id="UPA00251">
    <property type="reaction ID" value="UER00323"/>
</dbReference>
<gene>
    <name evidence="19" type="ORF">SAMN04488122_0711</name>
</gene>
<keyword evidence="5 15" id="KW-0004">4Fe-4S</keyword>
<dbReference type="SFLD" id="SFLDS00029">
    <property type="entry name" value="Radical_SAM"/>
    <property type="match status" value="1"/>
</dbReference>
<evidence type="ECO:0000256" key="16">
    <source>
        <dbReference type="PIRSR" id="PIRSR000167-1"/>
    </source>
</evidence>
<dbReference type="Gene3D" id="1.10.10.920">
    <property type="match status" value="1"/>
</dbReference>
<feature type="binding site" evidence="16">
    <location>
        <begin position="65"/>
        <end position="67"/>
    </location>
    <ligand>
        <name>S-adenosyl-L-methionine</name>
        <dbReference type="ChEBI" id="CHEBI:59789"/>
        <label>2</label>
    </ligand>
</feature>
<feature type="binding site" evidence="16">
    <location>
        <position position="241"/>
    </location>
    <ligand>
        <name>S-adenosyl-L-methionine</name>
        <dbReference type="ChEBI" id="CHEBI:59789"/>
        <label>2</label>
    </ligand>
</feature>
<evidence type="ECO:0000313" key="19">
    <source>
        <dbReference type="EMBL" id="SEW12161.1"/>
    </source>
</evidence>
<evidence type="ECO:0000256" key="17">
    <source>
        <dbReference type="PIRSR" id="PIRSR000167-2"/>
    </source>
</evidence>
<evidence type="ECO:0000256" key="2">
    <source>
        <dbReference type="ARBA" id="ARBA00004785"/>
    </source>
</evidence>
<feature type="binding site" evidence="17">
    <location>
        <position position="66"/>
    </location>
    <ligand>
        <name>[4Fe-4S] cluster</name>
        <dbReference type="ChEBI" id="CHEBI:49883"/>
        <note>4Fe-4S-S-AdoMet</note>
    </ligand>
</feature>
<evidence type="ECO:0000256" key="5">
    <source>
        <dbReference type="ARBA" id="ARBA00022485"/>
    </source>
</evidence>
<dbReference type="SFLD" id="SFLDG01065">
    <property type="entry name" value="anaerobic_coproporphyrinogen-I"/>
    <property type="match status" value="1"/>
</dbReference>
<evidence type="ECO:0000256" key="11">
    <source>
        <dbReference type="ARBA" id="ARBA00023014"/>
    </source>
</evidence>
<feature type="binding site" evidence="17">
    <location>
        <position position="59"/>
    </location>
    <ligand>
        <name>[4Fe-4S] cluster</name>
        <dbReference type="ChEBI" id="CHEBI:49883"/>
        <note>4Fe-4S-S-AdoMet</note>
    </ligand>
</feature>
<dbReference type="GO" id="GO:0005737">
    <property type="term" value="C:cytoplasm"/>
    <property type="evidence" value="ECO:0007669"/>
    <property type="project" value="UniProtKB-SubCell"/>
</dbReference>
<dbReference type="InterPro" id="IPR006638">
    <property type="entry name" value="Elp3/MiaA/NifB-like_rSAM"/>
</dbReference>
<dbReference type="PANTHER" id="PTHR13932:SF6">
    <property type="entry name" value="OXYGEN-INDEPENDENT COPROPORPHYRINOGEN III OXIDASE"/>
    <property type="match status" value="1"/>
</dbReference>
<keyword evidence="10 15" id="KW-0408">Iron</keyword>
<comment type="function">
    <text evidence="13">Involved in the heme biosynthesis. Catalyzes the anaerobic oxidative decarboxylation of propionate groups of rings A and B of coproporphyrinogen III to yield the vinyl groups in protoporphyrinogen IX.</text>
</comment>
<evidence type="ECO:0000313" key="20">
    <source>
        <dbReference type="Proteomes" id="UP000199310"/>
    </source>
</evidence>
<feature type="binding site" evidence="17">
    <location>
        <position position="63"/>
    </location>
    <ligand>
        <name>[4Fe-4S] cluster</name>
        <dbReference type="ChEBI" id="CHEBI:49883"/>
        <note>4Fe-4S-S-AdoMet</note>
    </ligand>
</feature>
<feature type="domain" description="Radical SAM core" evidence="18">
    <location>
        <begin position="44"/>
        <end position="278"/>
    </location>
</feature>
<dbReference type="Pfam" id="PF04055">
    <property type="entry name" value="Radical_SAM"/>
    <property type="match status" value="1"/>
</dbReference>
<dbReference type="GO" id="GO:0051989">
    <property type="term" value="F:coproporphyrinogen dehydrogenase activity"/>
    <property type="evidence" value="ECO:0007669"/>
    <property type="project" value="UniProtKB-EC"/>
</dbReference>
<accession>A0A1I0PCY9</accession>
<feature type="binding site" evidence="16">
    <location>
        <position position="207"/>
    </location>
    <ligand>
        <name>S-adenosyl-L-methionine</name>
        <dbReference type="ChEBI" id="CHEBI:59789"/>
        <label>2</label>
    </ligand>
</feature>
<comment type="pathway">
    <text evidence="2 15">Porphyrin-containing compound metabolism; protoporphyrin-IX biosynthesis; protoporphyrinogen-IX from coproporphyrinogen-III (AdoMet route): step 1/1.</text>
</comment>
<dbReference type="RefSeq" id="WP_177192026.1">
    <property type="nucleotide sequence ID" value="NZ_FOJG01000001.1"/>
</dbReference>
<evidence type="ECO:0000256" key="1">
    <source>
        <dbReference type="ARBA" id="ARBA00004496"/>
    </source>
</evidence>
<reference evidence="20" key="1">
    <citation type="submission" date="2016-10" db="EMBL/GenBank/DDBJ databases">
        <authorList>
            <person name="Varghese N."/>
            <person name="Submissions S."/>
        </authorList>
    </citation>
    <scope>NUCLEOTIDE SEQUENCE [LARGE SCALE GENOMIC DNA]</scope>
    <source>
        <strain evidence="20">DSM 3695</strain>
    </source>
</reference>
<dbReference type="InterPro" id="IPR058240">
    <property type="entry name" value="rSAM_sf"/>
</dbReference>
<dbReference type="InterPro" id="IPR007197">
    <property type="entry name" value="rSAM"/>
</dbReference>